<comment type="caution">
    <text evidence="2">The sequence shown here is derived from an EMBL/GenBank/DDBJ whole genome shotgun (WGS) entry which is preliminary data.</text>
</comment>
<protein>
    <submittedName>
        <fullName evidence="2">Laminin G, domain-containing 2</fullName>
    </submittedName>
</protein>
<evidence type="ECO:0000256" key="1">
    <source>
        <dbReference type="SAM" id="MobiDB-lite"/>
    </source>
</evidence>
<sequence length="459" mass="48585">MSSTYSTIHKAMNIDREPQSHQPQPDLRIRRITAAHALRGLLLAAFLGNAAACASKPQVQDGDSWVGKSYSSPTPDDGSIDLVLGSAKRQQVIAAAYDNARLQSEGHNPWDPSRYMNAGVAACVNSQGNILSYLESLLASAATTAEAAGLEAAIETPQQVITCIQGIEAQTGRSFLTNPQKAREHGFTPINVNNLKAEDVVVIASINDLRVVTNGQSRLAAELQKRGIKISSAVEDALIGSKQRITFRDPNTGGAKVFIETVLTDLQRVKELREKDVTIHGSNELRAIIVDKPTDQIFPVSLGTPENKKEDCDNVGVPEGITPAVTPVPEQPTPTNTPRPTTPPQAPVETPTTRATIAPQPPQATATPGLGPTDTPQPVATRIPTETPITPEAPKTVTPRPTIQPQPPQPTATMGGSSATETPQLVATTIPTETPITSTTEQTPVTVSTPRATTAPSGN</sequence>
<feature type="compositionally biased region" description="Low complexity" evidence="1">
    <location>
        <begin position="428"/>
        <end position="450"/>
    </location>
</feature>
<organism evidence="2 3">
    <name type="scientific">Candidatus Daviesbacteria bacterium GW2011_GWA2_40_9</name>
    <dbReference type="NCBI Taxonomy" id="1618424"/>
    <lineage>
        <taxon>Bacteria</taxon>
        <taxon>Candidatus Daviesiibacteriota</taxon>
    </lineage>
</organism>
<feature type="compositionally biased region" description="Low complexity" evidence="1">
    <location>
        <begin position="380"/>
        <end position="401"/>
    </location>
</feature>
<reference evidence="2 3" key="1">
    <citation type="journal article" date="2015" name="Nature">
        <title>rRNA introns, odd ribosomes, and small enigmatic genomes across a large radiation of phyla.</title>
        <authorList>
            <person name="Brown C.T."/>
            <person name="Hug L.A."/>
            <person name="Thomas B.C."/>
            <person name="Sharon I."/>
            <person name="Castelle C.J."/>
            <person name="Singh A."/>
            <person name="Wilkins M.J."/>
            <person name="Williams K.H."/>
            <person name="Banfield J.F."/>
        </authorList>
    </citation>
    <scope>NUCLEOTIDE SEQUENCE [LARGE SCALE GENOMIC DNA]</scope>
</reference>
<dbReference type="EMBL" id="LCAB01000013">
    <property type="protein sequence ID" value="KKR82416.1"/>
    <property type="molecule type" value="Genomic_DNA"/>
</dbReference>
<evidence type="ECO:0000313" key="2">
    <source>
        <dbReference type="EMBL" id="KKR82416.1"/>
    </source>
</evidence>
<accession>A0A0G0U5G1</accession>
<feature type="compositionally biased region" description="Pro residues" evidence="1">
    <location>
        <begin position="329"/>
        <end position="346"/>
    </location>
</feature>
<evidence type="ECO:0000313" key="3">
    <source>
        <dbReference type="Proteomes" id="UP000034601"/>
    </source>
</evidence>
<gene>
    <name evidence="2" type="ORF">UU29_C0013G0004</name>
</gene>
<dbReference type="Proteomes" id="UP000034601">
    <property type="component" value="Unassembled WGS sequence"/>
</dbReference>
<feature type="compositionally biased region" description="Polar residues" evidence="1">
    <location>
        <begin position="414"/>
        <end position="427"/>
    </location>
</feature>
<feature type="compositionally biased region" description="Low complexity" evidence="1">
    <location>
        <begin position="350"/>
        <end position="368"/>
    </location>
</feature>
<name>A0A0G0U5G1_9BACT</name>
<proteinExistence type="predicted"/>
<feature type="region of interest" description="Disordered" evidence="1">
    <location>
        <begin position="302"/>
        <end position="459"/>
    </location>
</feature>
<feature type="region of interest" description="Disordered" evidence="1">
    <location>
        <begin position="1"/>
        <end position="24"/>
    </location>
</feature>
<dbReference type="AlphaFoldDB" id="A0A0G0U5G1"/>